<evidence type="ECO:0000313" key="2">
    <source>
        <dbReference type="Proteomes" id="UP000199076"/>
    </source>
</evidence>
<gene>
    <name evidence="1" type="ORF">SAMN05216218_101181</name>
</gene>
<protein>
    <recommendedName>
        <fullName evidence="3">RecA-superfamily ATPase, KaiC/GvpD/RAD55 family</fullName>
    </recommendedName>
</protein>
<organism evidence="1 2">
    <name type="scientific">Halorientalis regularis</name>
    <dbReference type="NCBI Taxonomy" id="660518"/>
    <lineage>
        <taxon>Archaea</taxon>
        <taxon>Methanobacteriati</taxon>
        <taxon>Methanobacteriota</taxon>
        <taxon>Stenosarchaea group</taxon>
        <taxon>Halobacteria</taxon>
        <taxon>Halobacteriales</taxon>
        <taxon>Haloarculaceae</taxon>
        <taxon>Halorientalis</taxon>
    </lineage>
</organism>
<dbReference type="Pfam" id="PF24336">
    <property type="entry name" value="DUF7504"/>
    <property type="match status" value="1"/>
</dbReference>
<proteinExistence type="predicted"/>
<keyword evidence="2" id="KW-1185">Reference proteome</keyword>
<reference evidence="2" key="1">
    <citation type="submission" date="2016-10" db="EMBL/GenBank/DDBJ databases">
        <authorList>
            <person name="Varghese N."/>
            <person name="Submissions S."/>
        </authorList>
    </citation>
    <scope>NUCLEOTIDE SEQUENCE [LARGE SCALE GENOMIC DNA]</scope>
    <source>
        <strain evidence="2">IBRC-M 10760</strain>
    </source>
</reference>
<evidence type="ECO:0008006" key="3">
    <source>
        <dbReference type="Google" id="ProtNLM"/>
    </source>
</evidence>
<evidence type="ECO:0000313" key="1">
    <source>
        <dbReference type="EMBL" id="SDE74991.1"/>
    </source>
</evidence>
<dbReference type="RefSeq" id="WP_092686664.1">
    <property type="nucleotide sequence ID" value="NZ_FNBK01000001.1"/>
</dbReference>
<name>A0A1G7FGF9_9EURY</name>
<dbReference type="EMBL" id="FNBK01000001">
    <property type="protein sequence ID" value="SDE74991.1"/>
    <property type="molecule type" value="Genomic_DNA"/>
</dbReference>
<sequence length="222" mass="23289">MDSVPDSGSEHDRRAALKFPDAVTDGATVLLCGFDPTEFALGLRCLGQFGSAEDSAIVVTTKQGVSETSETYSSLLGTESGPSIGVVDMVSEGQSISAAYGEVPTVYTPSQGDTERLVIGLSDLTGKIAAGDNRHLVVRSLSPMLSATSTANVSDVVERISGLRTADGLAVFGLDYTAHDEETVAAIAETADRVLWITEQSDGDIEMDLRSTRADFGQFTGE</sequence>
<dbReference type="InterPro" id="IPR055927">
    <property type="entry name" value="DUF7504"/>
</dbReference>
<dbReference type="Proteomes" id="UP000199076">
    <property type="component" value="Unassembled WGS sequence"/>
</dbReference>
<dbReference type="AlphaFoldDB" id="A0A1G7FGF9"/>
<dbReference type="OrthoDB" id="204717at2157"/>
<accession>A0A1G7FGF9</accession>